<dbReference type="GeneID" id="76997778"/>
<name>A0AAP9DW92_PANTH</name>
<keyword evidence="5" id="KW-1185">Reference proteome</keyword>
<keyword evidence="1" id="KW-1133">Transmembrane helix</keyword>
<feature type="transmembrane region" description="Helical" evidence="1">
    <location>
        <begin position="7"/>
        <end position="24"/>
    </location>
</feature>
<dbReference type="AlphaFoldDB" id="A0AAP9DW92"/>
<evidence type="ECO:0000313" key="5">
    <source>
        <dbReference type="Proteomes" id="UP001209276"/>
    </source>
</evidence>
<evidence type="ECO:0000256" key="1">
    <source>
        <dbReference type="SAM" id="Phobius"/>
    </source>
</evidence>
<evidence type="ECO:0000313" key="4">
    <source>
        <dbReference type="Proteomes" id="UP000315377"/>
    </source>
</evidence>
<sequence length="153" mass="17697">MNRKISILRIALLFVSMFAGFHYWNDHRERSFTDLVSYPSNDFLSIGFRLNKPLDHSVSEWVSSEAEAATELMQFLGQYRLKKIGEADFRQFVGNRLFEFTISSSHSNPVIVHASENFVHILAGHYYKVVNGPIDVGWIKQFDEKHQSKKTGQ</sequence>
<dbReference type="RefSeq" id="WP_087441080.1">
    <property type="nucleotide sequence ID" value="NZ_CABMNB010000013.1"/>
</dbReference>
<proteinExistence type="predicted"/>
<evidence type="ECO:0000313" key="3">
    <source>
        <dbReference type="EMBL" id="QDM45093.1"/>
    </source>
</evidence>
<dbReference type="Proteomes" id="UP000315377">
    <property type="component" value="Chromosome"/>
</dbReference>
<dbReference type="EMBL" id="CP041405">
    <property type="protein sequence ID" value="QDM45093.1"/>
    <property type="molecule type" value="Genomic_DNA"/>
</dbReference>
<protein>
    <submittedName>
        <fullName evidence="3">Uncharacterized protein</fullName>
    </submittedName>
</protein>
<dbReference type="Proteomes" id="UP001209276">
    <property type="component" value="Unassembled WGS sequence"/>
</dbReference>
<evidence type="ECO:0000313" key="2">
    <source>
        <dbReference type="EMBL" id="MCY9610056.1"/>
    </source>
</evidence>
<reference evidence="3 4" key="1">
    <citation type="submission" date="2019-07" db="EMBL/GenBank/DDBJ databases">
        <title>Paenibacillus thiaminolyticus NRRL B-4156.</title>
        <authorList>
            <person name="Hehnly C."/>
            <person name="Zhang L."/>
        </authorList>
    </citation>
    <scope>NUCLEOTIDE SEQUENCE [LARGE SCALE GENOMIC DNA]</scope>
    <source>
        <strain evidence="3 4">NRRL B-4156</strain>
    </source>
</reference>
<organism evidence="3 4">
    <name type="scientific">Paenibacillus thiaminolyticus</name>
    <name type="common">Bacillus thiaminolyticus</name>
    <dbReference type="NCBI Taxonomy" id="49283"/>
    <lineage>
        <taxon>Bacteria</taxon>
        <taxon>Bacillati</taxon>
        <taxon>Bacillota</taxon>
        <taxon>Bacilli</taxon>
        <taxon>Bacillales</taxon>
        <taxon>Paenibacillaceae</taxon>
        <taxon>Paenibacillus</taxon>
    </lineage>
</organism>
<keyword evidence="1" id="KW-0812">Transmembrane</keyword>
<keyword evidence="1" id="KW-0472">Membrane</keyword>
<reference evidence="2 5" key="2">
    <citation type="submission" date="2022-05" db="EMBL/GenBank/DDBJ databases">
        <title>Genome Sequencing of Bee-Associated Microbes.</title>
        <authorList>
            <person name="Dunlap C."/>
        </authorList>
    </citation>
    <scope>NUCLEOTIDE SEQUENCE [LARGE SCALE GENOMIC DNA]</scope>
    <source>
        <strain evidence="2 5">NRRL B-14613</strain>
    </source>
</reference>
<gene>
    <name evidence="3" type="ORF">FLT43_17610</name>
    <name evidence="2" type="ORF">M5W83_23140</name>
</gene>
<dbReference type="EMBL" id="JAMDMM010000048">
    <property type="protein sequence ID" value="MCY9610056.1"/>
    <property type="molecule type" value="Genomic_DNA"/>
</dbReference>
<accession>A0AAP9DW92</accession>